<accession>A0A1D8NPI2</accession>
<dbReference type="Proteomes" id="UP000182444">
    <property type="component" value="Chromosome 1F"/>
</dbReference>
<evidence type="ECO:0000313" key="2">
    <source>
        <dbReference type="EMBL" id="AOW07542.1"/>
    </source>
</evidence>
<protein>
    <submittedName>
        <fullName evidence="2">Uncharacterized protein</fullName>
    </submittedName>
</protein>
<feature type="transmembrane region" description="Helical" evidence="1">
    <location>
        <begin position="15"/>
        <end position="33"/>
    </location>
</feature>
<dbReference type="GeneID" id="94584037"/>
<evidence type="ECO:0000313" key="3">
    <source>
        <dbReference type="Proteomes" id="UP000182444"/>
    </source>
</evidence>
<dbReference type="RefSeq" id="XP_068139561.1">
    <property type="nucleotide sequence ID" value="XM_068283460.1"/>
</dbReference>
<keyword evidence="1" id="KW-0812">Transmembrane</keyword>
<evidence type="ECO:0000256" key="1">
    <source>
        <dbReference type="SAM" id="Phobius"/>
    </source>
</evidence>
<organism evidence="2 3">
    <name type="scientific">Yarrowia lipolytica</name>
    <name type="common">Candida lipolytica</name>
    <dbReference type="NCBI Taxonomy" id="4952"/>
    <lineage>
        <taxon>Eukaryota</taxon>
        <taxon>Fungi</taxon>
        <taxon>Dikarya</taxon>
        <taxon>Ascomycota</taxon>
        <taxon>Saccharomycotina</taxon>
        <taxon>Dipodascomycetes</taxon>
        <taxon>Dipodascales</taxon>
        <taxon>Dipodascales incertae sedis</taxon>
        <taxon>Yarrowia</taxon>
    </lineage>
</organism>
<dbReference type="AlphaFoldDB" id="A0A1D8NPI2"/>
<keyword evidence="1" id="KW-1133">Transmembrane helix</keyword>
<dbReference type="VEuPathDB" id="FungiDB:YALI1_F28998g"/>
<keyword evidence="1" id="KW-0472">Membrane</keyword>
<reference evidence="2 3" key="1">
    <citation type="journal article" date="2016" name="PLoS ONE">
        <title>Sequence Assembly of Yarrowia lipolytica Strain W29/CLIB89 Shows Transposable Element Diversity.</title>
        <authorList>
            <person name="Magnan C."/>
            <person name="Yu J."/>
            <person name="Chang I."/>
            <person name="Jahn E."/>
            <person name="Kanomata Y."/>
            <person name="Wu J."/>
            <person name="Zeller M."/>
            <person name="Oakes M."/>
            <person name="Baldi P."/>
            <person name="Sandmeyer S."/>
        </authorList>
    </citation>
    <scope>NUCLEOTIDE SEQUENCE [LARGE SCALE GENOMIC DNA]</scope>
    <source>
        <strain evidence="3">CLIB89(W29)</strain>
    </source>
</reference>
<sequence>MCLGVDRLVVASSNVLHNLLSSMRTVMTCYLLFRLLSCSREMSRRFVNSFCVLVLLVILCRGALVT</sequence>
<feature type="transmembrane region" description="Helical" evidence="1">
    <location>
        <begin position="45"/>
        <end position="64"/>
    </location>
</feature>
<name>A0A1D8NPI2_YARLL</name>
<dbReference type="EMBL" id="CP017558">
    <property type="protein sequence ID" value="AOW07542.1"/>
    <property type="molecule type" value="Genomic_DNA"/>
</dbReference>
<proteinExistence type="predicted"/>
<gene>
    <name evidence="2" type="ORF">YALI1_F28998g</name>
</gene>